<dbReference type="InterPro" id="IPR036942">
    <property type="entry name" value="Beta-barrel_TonB_sf"/>
</dbReference>
<dbReference type="InterPro" id="IPR037066">
    <property type="entry name" value="Plug_dom_sf"/>
</dbReference>
<proteinExistence type="inferred from homology"/>
<keyword evidence="6" id="KW-0408">Iron</keyword>
<reference evidence="17" key="1">
    <citation type="journal article" date="2019" name="Int. J. Syst. Evol. Microbiol.">
        <title>The Global Catalogue of Microorganisms (GCM) 10K type strain sequencing project: providing services to taxonomists for standard genome sequencing and annotation.</title>
        <authorList>
            <consortium name="The Broad Institute Genomics Platform"/>
            <consortium name="The Broad Institute Genome Sequencing Center for Infectious Disease"/>
            <person name="Wu L."/>
            <person name="Ma J."/>
        </authorList>
    </citation>
    <scope>NUCLEOTIDE SEQUENCE [LARGE SCALE GENOMIC DNA]</scope>
    <source>
        <strain evidence="17">KCTC 42424</strain>
    </source>
</reference>
<evidence type="ECO:0000259" key="15">
    <source>
        <dbReference type="Pfam" id="PF07715"/>
    </source>
</evidence>
<keyword evidence="2 11" id="KW-0813">Transport</keyword>
<evidence type="ECO:0000256" key="10">
    <source>
        <dbReference type="ARBA" id="ARBA00023237"/>
    </source>
</evidence>
<evidence type="ECO:0000256" key="3">
    <source>
        <dbReference type="ARBA" id="ARBA00022452"/>
    </source>
</evidence>
<name>A0ABV7VT41_9GAMM</name>
<keyword evidence="3 11" id="KW-1134">Transmembrane beta strand</keyword>
<dbReference type="InterPro" id="IPR000531">
    <property type="entry name" value="Beta-barrel_TonB"/>
</dbReference>
<evidence type="ECO:0000256" key="11">
    <source>
        <dbReference type="PROSITE-ProRule" id="PRU01360"/>
    </source>
</evidence>
<evidence type="ECO:0000256" key="4">
    <source>
        <dbReference type="ARBA" id="ARBA00022496"/>
    </source>
</evidence>
<feature type="domain" description="TonB-dependent receptor-like beta-barrel" evidence="14">
    <location>
        <begin position="241"/>
        <end position="734"/>
    </location>
</feature>
<evidence type="ECO:0000259" key="14">
    <source>
        <dbReference type="Pfam" id="PF00593"/>
    </source>
</evidence>
<evidence type="ECO:0000313" key="17">
    <source>
        <dbReference type="Proteomes" id="UP001595722"/>
    </source>
</evidence>
<evidence type="ECO:0000256" key="6">
    <source>
        <dbReference type="ARBA" id="ARBA00023004"/>
    </source>
</evidence>
<evidence type="ECO:0000256" key="1">
    <source>
        <dbReference type="ARBA" id="ARBA00004571"/>
    </source>
</evidence>
<dbReference type="InterPro" id="IPR039426">
    <property type="entry name" value="TonB-dep_rcpt-like"/>
</dbReference>
<keyword evidence="8 12" id="KW-0798">TonB box</keyword>
<evidence type="ECO:0000256" key="13">
    <source>
        <dbReference type="SAM" id="SignalP"/>
    </source>
</evidence>
<keyword evidence="7" id="KW-0406">Ion transport</keyword>
<dbReference type="Proteomes" id="UP001595722">
    <property type="component" value="Unassembled WGS sequence"/>
</dbReference>
<evidence type="ECO:0000256" key="2">
    <source>
        <dbReference type="ARBA" id="ARBA00022448"/>
    </source>
</evidence>
<feature type="domain" description="TonB-dependent receptor plug" evidence="15">
    <location>
        <begin position="42"/>
        <end position="149"/>
    </location>
</feature>
<feature type="chain" id="PRO_5046830989" evidence="13">
    <location>
        <begin position="22"/>
        <end position="772"/>
    </location>
</feature>
<evidence type="ECO:0000313" key="16">
    <source>
        <dbReference type="EMBL" id="MFC3680342.1"/>
    </source>
</evidence>
<keyword evidence="5 11" id="KW-0812">Transmembrane</keyword>
<organism evidence="16 17">
    <name type="scientific">Bacterioplanoides pacificum</name>
    <dbReference type="NCBI Taxonomy" id="1171596"/>
    <lineage>
        <taxon>Bacteria</taxon>
        <taxon>Pseudomonadati</taxon>
        <taxon>Pseudomonadota</taxon>
        <taxon>Gammaproteobacteria</taxon>
        <taxon>Oceanospirillales</taxon>
        <taxon>Oceanospirillaceae</taxon>
        <taxon>Bacterioplanoides</taxon>
    </lineage>
</organism>
<evidence type="ECO:0000256" key="7">
    <source>
        <dbReference type="ARBA" id="ARBA00023065"/>
    </source>
</evidence>
<protein>
    <submittedName>
        <fullName evidence="16">TonB-dependent receptor</fullName>
    </submittedName>
</protein>
<comment type="similarity">
    <text evidence="11 12">Belongs to the TonB-dependent receptor family.</text>
</comment>
<keyword evidence="13" id="KW-0732">Signal</keyword>
<keyword evidence="16" id="KW-0675">Receptor</keyword>
<evidence type="ECO:0000256" key="9">
    <source>
        <dbReference type="ARBA" id="ARBA00023136"/>
    </source>
</evidence>
<dbReference type="EMBL" id="JBHRYB010000007">
    <property type="protein sequence ID" value="MFC3680342.1"/>
    <property type="molecule type" value="Genomic_DNA"/>
</dbReference>
<comment type="caution">
    <text evidence="16">The sequence shown here is derived from an EMBL/GenBank/DDBJ whole genome shotgun (WGS) entry which is preliminary data.</text>
</comment>
<evidence type="ECO:0000256" key="5">
    <source>
        <dbReference type="ARBA" id="ARBA00022692"/>
    </source>
</evidence>
<accession>A0ABV7VT41</accession>
<comment type="subcellular location">
    <subcellularLocation>
        <location evidence="1 11">Cell outer membrane</location>
        <topology evidence="1 11">Multi-pass membrane protein</topology>
    </subcellularLocation>
</comment>
<dbReference type="SUPFAM" id="SSF56935">
    <property type="entry name" value="Porins"/>
    <property type="match status" value="1"/>
</dbReference>
<dbReference type="Gene3D" id="2.170.130.10">
    <property type="entry name" value="TonB-dependent receptor, plug domain"/>
    <property type="match status" value="1"/>
</dbReference>
<sequence>MTILTKTPLAVAVLLASVAHAADDQVTLSSVVVTGQKTERSLQDTVDSVKIIDAEQIADERLTDIYDTFDRTPNVTPVTGTGNSFTIRGIDALGVSGGGNSYLASMYLDGAPLSYRALKQGTSVWDVAQVEVLRGPQSTLQGRNALAGAVIIRTEDPTYDWDAKARLIAGSHGRKELAAAAGGALIEDQLAFRIAAEERRYDGYIDNPNRSENADYRESADVRAKVLFEPRAVSGLKILYTHSQNNNEVGVPWQSLQSKDRYDDPQVFFNDRTRETLDGRYNILDISYQLSPNLVLNAITSHSDIDYHYDWDGDAGADQNLKLIDDRDEQTLTQEVRLNFEFERVSGVFGAYYSDQSVKDVSSGDRLIQLSQYGISGPGLVALGASQGITLDLPTATLLANQYPEYAGLDYGSQFEVDVATQALFSDLTFALNDRIDLLAGIRYDREKQENESEDVVAIASQLPDPAAVGAAVAQQTDAQTGQLAAGAISLINGRLLQTATDASVVKPRVDKTFSAWLPKIGATYHFSDAVSSSLVVQKAYRSGGVGQNLAQGKVYSYDPEYVTNYEWAVRSLWLDGRLAANTNVFYLDWQDQQVSIQGDAGQFDTETVNAGESTVKGAELELLYFDANFNGYFGLGHSQTEFTRFTEGDDDLKGRAFANAPEWTANLGGSYRMDNGFVVNANANYQDTSYVRVNPNLQDGSRYDPRNDARTVVNASVGYEWDHVTLTFAVDNLFDREYVQAASKQPQGSRNASEVIGLPRSYSLSLQASMW</sequence>
<keyword evidence="10 11" id="KW-0998">Cell outer membrane</keyword>
<gene>
    <name evidence="16" type="ORF">ACFOMG_09565</name>
</gene>
<dbReference type="PROSITE" id="PS52016">
    <property type="entry name" value="TONB_DEPENDENT_REC_3"/>
    <property type="match status" value="1"/>
</dbReference>
<dbReference type="InterPro" id="IPR012910">
    <property type="entry name" value="Plug_dom"/>
</dbReference>
<dbReference type="PANTHER" id="PTHR32552">
    <property type="entry name" value="FERRICHROME IRON RECEPTOR-RELATED"/>
    <property type="match status" value="1"/>
</dbReference>
<dbReference type="Pfam" id="PF07715">
    <property type="entry name" value="Plug"/>
    <property type="match status" value="1"/>
</dbReference>
<dbReference type="PANTHER" id="PTHR32552:SF81">
    <property type="entry name" value="TONB-DEPENDENT OUTER MEMBRANE RECEPTOR"/>
    <property type="match status" value="1"/>
</dbReference>
<keyword evidence="4" id="KW-0410">Iron transport</keyword>
<evidence type="ECO:0000256" key="12">
    <source>
        <dbReference type="RuleBase" id="RU003357"/>
    </source>
</evidence>
<keyword evidence="9 11" id="KW-0472">Membrane</keyword>
<keyword evidence="17" id="KW-1185">Reference proteome</keyword>
<feature type="signal peptide" evidence="13">
    <location>
        <begin position="1"/>
        <end position="21"/>
    </location>
</feature>
<dbReference type="RefSeq" id="WP_376866274.1">
    <property type="nucleotide sequence ID" value="NZ_JBHRYB010000007.1"/>
</dbReference>
<evidence type="ECO:0000256" key="8">
    <source>
        <dbReference type="ARBA" id="ARBA00023077"/>
    </source>
</evidence>
<dbReference type="Gene3D" id="2.40.170.20">
    <property type="entry name" value="TonB-dependent receptor, beta-barrel domain"/>
    <property type="match status" value="1"/>
</dbReference>
<dbReference type="Pfam" id="PF00593">
    <property type="entry name" value="TonB_dep_Rec_b-barrel"/>
    <property type="match status" value="1"/>
</dbReference>